<proteinExistence type="predicted"/>
<sequence length="124" mass="14113">MREEQDIEFKKEWRNEHLKTIVSFANTEGGVMYIGIDDNGRAVTLSNIKKLLEDIPNTIRNKLQITPSVKIEEKDDREVIKITVNSSDFPVFLDGKINIRSGSTTQELKGSELTNFLLEKTGET</sequence>
<comment type="caution">
    <text evidence="2">The sequence shown here is derived from an EMBL/GenBank/DDBJ whole genome shotgun (WGS) entry which is preliminary data.</text>
</comment>
<dbReference type="InterPro" id="IPR038461">
    <property type="entry name" value="Schlafen_AlbA_2_dom_sf"/>
</dbReference>
<evidence type="ECO:0000313" key="2">
    <source>
        <dbReference type="EMBL" id="GAH99650.1"/>
    </source>
</evidence>
<accession>X1L187</accession>
<protein>
    <recommendedName>
        <fullName evidence="1">Schlafen AlbA-2 domain-containing protein</fullName>
    </recommendedName>
</protein>
<name>X1L187_9ZZZZ</name>
<dbReference type="EMBL" id="BARV01003117">
    <property type="protein sequence ID" value="GAH99650.1"/>
    <property type="molecule type" value="Genomic_DNA"/>
</dbReference>
<organism evidence="2">
    <name type="scientific">marine sediment metagenome</name>
    <dbReference type="NCBI Taxonomy" id="412755"/>
    <lineage>
        <taxon>unclassified sequences</taxon>
        <taxon>metagenomes</taxon>
        <taxon>ecological metagenomes</taxon>
    </lineage>
</organism>
<gene>
    <name evidence="2" type="ORF">S06H3_07633</name>
</gene>
<dbReference type="PANTHER" id="PTHR30595">
    <property type="entry name" value="GLPR-RELATED TRANSCRIPTIONAL REPRESSOR"/>
    <property type="match status" value="1"/>
</dbReference>
<feature type="domain" description="Schlafen AlbA-2" evidence="1">
    <location>
        <begin position="3"/>
        <end position="108"/>
    </location>
</feature>
<evidence type="ECO:0000259" key="1">
    <source>
        <dbReference type="Pfam" id="PF04326"/>
    </source>
</evidence>
<dbReference type="PANTHER" id="PTHR30595:SF6">
    <property type="entry name" value="SCHLAFEN ALBA-2 DOMAIN-CONTAINING PROTEIN"/>
    <property type="match status" value="1"/>
</dbReference>
<reference evidence="2" key="1">
    <citation type="journal article" date="2014" name="Front. Microbiol.">
        <title>High frequency of phylogenetically diverse reductive dehalogenase-homologous genes in deep subseafloor sedimentary metagenomes.</title>
        <authorList>
            <person name="Kawai M."/>
            <person name="Futagami T."/>
            <person name="Toyoda A."/>
            <person name="Takaki Y."/>
            <person name="Nishi S."/>
            <person name="Hori S."/>
            <person name="Arai W."/>
            <person name="Tsubouchi T."/>
            <person name="Morono Y."/>
            <person name="Uchiyama I."/>
            <person name="Ito T."/>
            <person name="Fujiyama A."/>
            <person name="Inagaki F."/>
            <person name="Takami H."/>
        </authorList>
    </citation>
    <scope>NUCLEOTIDE SEQUENCE</scope>
    <source>
        <strain evidence="2">Expedition CK06-06</strain>
    </source>
</reference>
<dbReference type="AlphaFoldDB" id="X1L187"/>
<dbReference type="Gene3D" id="3.30.950.30">
    <property type="entry name" value="Schlafen, AAA domain"/>
    <property type="match status" value="1"/>
</dbReference>
<dbReference type="InterPro" id="IPR007421">
    <property type="entry name" value="Schlafen_AlbA_2_dom"/>
</dbReference>
<dbReference type="Pfam" id="PF04326">
    <property type="entry name" value="SLFN_AlbA_2"/>
    <property type="match status" value="1"/>
</dbReference>